<feature type="signal peptide" evidence="1">
    <location>
        <begin position="1"/>
        <end position="25"/>
    </location>
</feature>
<name>A0ABU8XG63_9BURK</name>
<evidence type="ECO:0000313" key="3">
    <source>
        <dbReference type="Proteomes" id="UP001367030"/>
    </source>
</evidence>
<dbReference type="Proteomes" id="UP001367030">
    <property type="component" value="Unassembled WGS sequence"/>
</dbReference>
<protein>
    <submittedName>
        <fullName evidence="2">TorF family putative porin</fullName>
    </submittedName>
</protein>
<dbReference type="Pfam" id="PF09694">
    <property type="entry name" value="Gcw_chp"/>
    <property type="match status" value="1"/>
</dbReference>
<feature type="chain" id="PRO_5046316984" evidence="1">
    <location>
        <begin position="26"/>
        <end position="295"/>
    </location>
</feature>
<keyword evidence="1" id="KW-0732">Signal</keyword>
<sequence length="295" mass="31207">MMHRNTASALVALATTLATSGAAFAQSTPAADPAAAPAPAPVVSPLTANVSFTTNYKFRGQDQDMIGKGFTDPVKTSWFKPAIQGGFDYAHESGFYVGNWNSSVNWLPGNSIESDFYGGYKFKAGPVDLDFGVLQYYYSGNTAGNTTEIYGAATWADEAIGSFTAKYSHTVSKDYFNYAGNKGGSGLKGQNTGYLNLSYSKTVLTSLTLKAAVGYTFMSSDIRSLGYKNYLDYNVGASWDFGGGLSLAGSIQGANEQSAYAVANNPGIDFGFGPIGASTYSPNKARFIATLTKTF</sequence>
<dbReference type="EMBL" id="JBBKZS010000021">
    <property type="protein sequence ID" value="MEJ8858866.1"/>
    <property type="molecule type" value="Genomic_DNA"/>
</dbReference>
<gene>
    <name evidence="2" type="ORF">WKW79_30135</name>
</gene>
<keyword evidence="3" id="KW-1185">Reference proteome</keyword>
<dbReference type="NCBIfam" id="TIGR02001">
    <property type="entry name" value="gcw_chp"/>
    <property type="match status" value="1"/>
</dbReference>
<comment type="caution">
    <text evidence="2">The sequence shown here is derived from an EMBL/GenBank/DDBJ whole genome shotgun (WGS) entry which is preliminary data.</text>
</comment>
<organism evidence="2 3">
    <name type="scientific">Variovorax robiniae</name>
    <dbReference type="NCBI Taxonomy" id="1836199"/>
    <lineage>
        <taxon>Bacteria</taxon>
        <taxon>Pseudomonadati</taxon>
        <taxon>Pseudomonadota</taxon>
        <taxon>Betaproteobacteria</taxon>
        <taxon>Burkholderiales</taxon>
        <taxon>Comamonadaceae</taxon>
        <taxon>Variovorax</taxon>
    </lineage>
</organism>
<evidence type="ECO:0000256" key="1">
    <source>
        <dbReference type="SAM" id="SignalP"/>
    </source>
</evidence>
<proteinExistence type="predicted"/>
<dbReference type="InterPro" id="IPR010239">
    <property type="entry name" value="CHP02001"/>
</dbReference>
<dbReference type="RefSeq" id="WP_340338919.1">
    <property type="nucleotide sequence ID" value="NZ_JBBKZS010000021.1"/>
</dbReference>
<accession>A0ABU8XG63</accession>
<evidence type="ECO:0000313" key="2">
    <source>
        <dbReference type="EMBL" id="MEJ8858866.1"/>
    </source>
</evidence>
<reference evidence="2 3" key="1">
    <citation type="submission" date="2024-03" db="EMBL/GenBank/DDBJ databases">
        <title>Novel species of the genus Variovorax.</title>
        <authorList>
            <person name="Liu Q."/>
            <person name="Xin Y.-H."/>
        </authorList>
    </citation>
    <scope>NUCLEOTIDE SEQUENCE [LARGE SCALE GENOMIC DNA]</scope>
    <source>
        <strain evidence="2 3">KACC 18901</strain>
    </source>
</reference>